<evidence type="ECO:0000256" key="4">
    <source>
        <dbReference type="ARBA" id="ARBA00022553"/>
    </source>
</evidence>
<dbReference type="PANTHER" id="PTHR22836">
    <property type="entry name" value="WD40 REPEAT PROTEIN"/>
    <property type="match status" value="1"/>
</dbReference>
<evidence type="ECO:0000256" key="6">
    <source>
        <dbReference type="ARBA" id="ARBA00022664"/>
    </source>
</evidence>
<keyword evidence="2" id="KW-0488">Methylation</keyword>
<accession>A0A8J1YA20</accession>
<dbReference type="PANTHER" id="PTHR22836:SF0">
    <property type="entry name" value="PRE-MRNA 3' END PROCESSING PROTEIN WDR33"/>
    <property type="match status" value="1"/>
</dbReference>
<evidence type="ECO:0000256" key="9">
    <source>
        <dbReference type="ARBA" id="ARBA00022990"/>
    </source>
</evidence>
<gene>
    <name evidence="19" type="ORF">OFUS_LOCUS492</name>
</gene>
<keyword evidence="7" id="KW-0677">Repeat</keyword>
<dbReference type="EMBL" id="CAIIXF020000001">
    <property type="protein sequence ID" value="CAH1772782.1"/>
    <property type="molecule type" value="Genomic_DNA"/>
</dbReference>
<comment type="caution">
    <text evidence="19">The sequence shown here is derived from an EMBL/GenBank/DDBJ whole genome shotgun (WGS) entry which is preliminary data.</text>
</comment>
<evidence type="ECO:0000256" key="11">
    <source>
        <dbReference type="ARBA" id="ARBA00023242"/>
    </source>
</evidence>
<dbReference type="InterPro" id="IPR036322">
    <property type="entry name" value="WD40_repeat_dom_sf"/>
</dbReference>
<keyword evidence="6" id="KW-0507">mRNA processing</keyword>
<evidence type="ECO:0000256" key="18">
    <source>
        <dbReference type="SAM" id="MobiDB-lite"/>
    </source>
</evidence>
<organism evidence="19 20">
    <name type="scientific">Owenia fusiformis</name>
    <name type="common">Polychaete worm</name>
    <dbReference type="NCBI Taxonomy" id="6347"/>
    <lineage>
        <taxon>Eukaryota</taxon>
        <taxon>Metazoa</taxon>
        <taxon>Spiralia</taxon>
        <taxon>Lophotrochozoa</taxon>
        <taxon>Annelida</taxon>
        <taxon>Polychaeta</taxon>
        <taxon>Sedentaria</taxon>
        <taxon>Canalipalpata</taxon>
        <taxon>Sabellida</taxon>
        <taxon>Oweniida</taxon>
        <taxon>Oweniidae</taxon>
        <taxon>Owenia</taxon>
    </lineage>
</organism>
<feature type="region of interest" description="Disordered" evidence="18">
    <location>
        <begin position="487"/>
        <end position="529"/>
    </location>
</feature>
<feature type="compositionally biased region" description="Polar residues" evidence="18">
    <location>
        <begin position="791"/>
        <end position="806"/>
    </location>
</feature>
<evidence type="ECO:0000256" key="7">
    <source>
        <dbReference type="ARBA" id="ARBA00022737"/>
    </source>
</evidence>
<evidence type="ECO:0000256" key="8">
    <source>
        <dbReference type="ARBA" id="ARBA00022843"/>
    </source>
</evidence>
<keyword evidence="9" id="KW-0007">Acetylation</keyword>
<feature type="compositionally biased region" description="Polar residues" evidence="18">
    <location>
        <begin position="823"/>
        <end position="837"/>
    </location>
</feature>
<dbReference type="FunFam" id="2.130.10.10:FF:000069">
    <property type="entry name" value="WD repeat domain 33"/>
    <property type="match status" value="1"/>
</dbReference>
<feature type="compositionally biased region" description="Low complexity" evidence="18">
    <location>
        <begin position="623"/>
        <end position="638"/>
    </location>
</feature>
<feature type="compositionally biased region" description="Low complexity" evidence="18">
    <location>
        <begin position="670"/>
        <end position="679"/>
    </location>
</feature>
<feature type="compositionally biased region" description="Basic and acidic residues" evidence="18">
    <location>
        <begin position="708"/>
        <end position="725"/>
    </location>
</feature>
<dbReference type="SUPFAM" id="SSF50978">
    <property type="entry name" value="WD40 repeat-like"/>
    <property type="match status" value="1"/>
</dbReference>
<comment type="similarity">
    <text evidence="13">Belongs to the WD repeat WDR33 family.</text>
</comment>
<dbReference type="PRINTS" id="PR00320">
    <property type="entry name" value="GPROTEINBRPT"/>
</dbReference>
<evidence type="ECO:0000313" key="20">
    <source>
        <dbReference type="Proteomes" id="UP000749559"/>
    </source>
</evidence>
<dbReference type="InterPro" id="IPR020472">
    <property type="entry name" value="WD40_PAC1"/>
</dbReference>
<keyword evidence="5" id="KW-0853">WD repeat</keyword>
<evidence type="ECO:0000313" key="19">
    <source>
        <dbReference type="EMBL" id="CAH1772782.1"/>
    </source>
</evidence>
<dbReference type="InterPro" id="IPR001680">
    <property type="entry name" value="WD40_rpt"/>
</dbReference>
<dbReference type="GO" id="GO:0031124">
    <property type="term" value="P:mRNA 3'-end processing"/>
    <property type="evidence" value="ECO:0007669"/>
    <property type="project" value="InterPro"/>
</dbReference>
<evidence type="ECO:0000256" key="5">
    <source>
        <dbReference type="ARBA" id="ARBA00022574"/>
    </source>
</evidence>
<keyword evidence="8" id="KW-0832">Ubl conjugation</keyword>
<name>A0A8J1YA20_OWEFU</name>
<keyword evidence="4" id="KW-0597">Phosphoprotein</keyword>
<dbReference type="PROSITE" id="PS50294">
    <property type="entry name" value="WD_REPEATS_REGION"/>
    <property type="match status" value="4"/>
</dbReference>
<evidence type="ECO:0000256" key="17">
    <source>
        <dbReference type="ARBA" id="ARBA00076133"/>
    </source>
</evidence>
<feature type="compositionally biased region" description="Polar residues" evidence="18">
    <location>
        <begin position="567"/>
        <end position="576"/>
    </location>
</feature>
<evidence type="ECO:0000256" key="12">
    <source>
        <dbReference type="ARBA" id="ARBA00058681"/>
    </source>
</evidence>
<feature type="compositionally biased region" description="Basic and acidic residues" evidence="18">
    <location>
        <begin position="779"/>
        <end position="790"/>
    </location>
</feature>
<dbReference type="GO" id="GO:0005847">
    <property type="term" value="C:mRNA cleavage and polyadenylation specificity factor complex"/>
    <property type="evidence" value="ECO:0007669"/>
    <property type="project" value="TreeGrafter"/>
</dbReference>
<dbReference type="Proteomes" id="UP000749559">
    <property type="component" value="Unassembled WGS sequence"/>
</dbReference>
<feature type="region of interest" description="Disordered" evidence="18">
    <location>
        <begin position="553"/>
        <end position="897"/>
    </location>
</feature>
<feature type="compositionally biased region" description="Polar residues" evidence="18">
    <location>
        <begin position="599"/>
        <end position="611"/>
    </location>
</feature>
<dbReference type="PROSITE" id="PS50082">
    <property type="entry name" value="WD_REPEATS_2"/>
    <property type="match status" value="5"/>
</dbReference>
<proteinExistence type="inferred from homology"/>
<comment type="function">
    <text evidence="12">Essential for both cleavage and polyadenylation of pre-mRNA 3' ends.</text>
</comment>
<protein>
    <recommendedName>
        <fullName evidence="15">pre-mRNA 3' end processing protein WDR33</fullName>
    </recommendedName>
    <alternativeName>
        <fullName evidence="16">WD repeat-containing protein 33</fullName>
    </alternativeName>
    <alternativeName>
        <fullName evidence="17">WD repeat-containing protein of 146 kDa</fullName>
    </alternativeName>
</protein>
<dbReference type="FunFam" id="2.130.10.10:FF:000077">
    <property type="entry name" value="WD repeat domain 33"/>
    <property type="match status" value="1"/>
</dbReference>
<evidence type="ECO:0000256" key="16">
    <source>
        <dbReference type="ARBA" id="ARBA00075792"/>
    </source>
</evidence>
<keyword evidence="3" id="KW-1017">Isopeptide bond</keyword>
<dbReference type="FunFam" id="2.130.10.10:FF:000085">
    <property type="entry name" value="WD repeat domain 33"/>
    <property type="match status" value="1"/>
</dbReference>
<dbReference type="OrthoDB" id="16717at2759"/>
<comment type="subcellular location">
    <subcellularLocation>
        <location evidence="1">Nucleus</location>
    </subcellularLocation>
</comment>
<dbReference type="Pfam" id="PF00400">
    <property type="entry name" value="WD40"/>
    <property type="match status" value="6"/>
</dbReference>
<evidence type="ECO:0000256" key="10">
    <source>
        <dbReference type="ARBA" id="ARBA00023119"/>
    </source>
</evidence>
<dbReference type="Gene3D" id="2.130.10.10">
    <property type="entry name" value="YVTN repeat-like/Quinoprotein amine dehydrogenase"/>
    <property type="match status" value="2"/>
</dbReference>
<dbReference type="InterPro" id="IPR045245">
    <property type="entry name" value="Pfs2-like"/>
</dbReference>
<dbReference type="GO" id="GO:0005581">
    <property type="term" value="C:collagen trimer"/>
    <property type="evidence" value="ECO:0007669"/>
    <property type="project" value="UniProtKB-KW"/>
</dbReference>
<dbReference type="SMART" id="SM00320">
    <property type="entry name" value="WD40"/>
    <property type="match status" value="7"/>
</dbReference>
<feature type="compositionally biased region" description="Polar residues" evidence="18">
    <location>
        <begin position="854"/>
        <end position="865"/>
    </location>
</feature>
<reference evidence="19" key="1">
    <citation type="submission" date="2022-03" db="EMBL/GenBank/DDBJ databases">
        <authorList>
            <person name="Martin C."/>
        </authorList>
    </citation>
    <scope>NUCLEOTIDE SEQUENCE</scope>
</reference>
<dbReference type="CDD" id="cd00200">
    <property type="entry name" value="WD40"/>
    <property type="match status" value="1"/>
</dbReference>
<comment type="subunit">
    <text evidence="14">Component of the cleavage and polyadenylation specificity factor (CPSF) module of the pre-mRNA 3'-end processing complex. Interacts with CPSF3/CPSF73.</text>
</comment>
<sequence length="897" mass="99574">MSVTIDVTRPPPPNMPGAPGAAGGGRFFHMPRFSSPPQFNTRYSNPFGTRQRFQGGYRPFHQRDQHHQHNKGENADDDFDGKRMRKSVYRKTIDYNSSAIKYLQGRVWQRDMRDLRSVQPDIMSTTNLQPPGSMLQNNTNCVTTKFIRQSTNKFKCPIFAVCWTPEGRRLITGASSGEFTLWNGLTFNFETILQAHDTSCRSMVWSHSDQWMITADHGGFVKYWQSNMNNVKMYQAHQDPVRGLSFCPTDQKFVTCSDDGTVRVWDFLRCHEERVLRGHGADVRCVDWHPHKGLVASGSRDTQQPVKLWDPKSGTSLTTLHSHKGTVMALKWNRNGNWLLTASRDHLVKLYDVRNLKEDLQTFKGHNKEATAVAWHPVHESLFASGGSDGSIMFWNVGTDKELGAMTEAHEAIVWCMSWHPLGHILVSGSNDHNTKFWSRNPPGDKMLDKYNLNKLPPGVSEDMMDLDGRTSTTGASDLPGMGLEFGVPDHLKKDEPEENGPGIPGLGGTNVHEYDSSQRRNPSVRPYYQNMRKVPYAKPVPKSFEQAWEKGFDKAGDGLPGDQDPGVSQQGSPQKQMGDQHGGQGGPHGPPHSNQGPTHGNQGPPHSNQGPPHGNQGAPHSNQGPPHGNQGPPHGNQEPPHANQGPPHDHHGSQFGNQGIHMHYGNQEGPPQGMGMRPDGPRPSGPPSLLNMDLNGPRGPRMGGPRHRMDGPRGPRGPRMDGPRGHMGPRGPRMDGKRFNGPRHGFDGPRGQMMNRGPRPHMQQNAPPSLLDLPDQQGRPRDFQMDPSHRSSFSGDGPPNNTHMSQGRPGGPQGNMPPPDNMENSMNSDIYHTDYSSLHAYGLGGGKDDNETIENQNISNNPRNGPQGPLLQKPDEMARGSYNNESQHRNQYDGRR</sequence>
<feature type="compositionally biased region" description="Basic and acidic residues" evidence="18">
    <location>
        <begin position="887"/>
        <end position="897"/>
    </location>
</feature>
<evidence type="ECO:0000256" key="15">
    <source>
        <dbReference type="ARBA" id="ARBA00068823"/>
    </source>
</evidence>
<dbReference type="AlphaFoldDB" id="A0A8J1YA20"/>
<evidence type="ECO:0000256" key="13">
    <source>
        <dbReference type="ARBA" id="ARBA00061690"/>
    </source>
</evidence>
<keyword evidence="10" id="KW-0176">Collagen</keyword>
<evidence type="ECO:0000256" key="1">
    <source>
        <dbReference type="ARBA" id="ARBA00004123"/>
    </source>
</evidence>
<keyword evidence="20" id="KW-1185">Reference proteome</keyword>
<evidence type="ECO:0000256" key="3">
    <source>
        <dbReference type="ARBA" id="ARBA00022499"/>
    </source>
</evidence>
<dbReference type="InterPro" id="IPR015943">
    <property type="entry name" value="WD40/YVTN_repeat-like_dom_sf"/>
</dbReference>
<evidence type="ECO:0000256" key="14">
    <source>
        <dbReference type="ARBA" id="ARBA00063159"/>
    </source>
</evidence>
<keyword evidence="11" id="KW-0539">Nucleus</keyword>
<feature type="region of interest" description="Disordered" evidence="18">
    <location>
        <begin position="1"/>
        <end position="22"/>
    </location>
</feature>
<evidence type="ECO:0000256" key="2">
    <source>
        <dbReference type="ARBA" id="ARBA00022481"/>
    </source>
</evidence>